<evidence type="ECO:0000313" key="5">
    <source>
        <dbReference type="EMBL" id="AQU11730.1"/>
    </source>
</evidence>
<organism evidence="5">
    <name type="scientific">Cruciviridae sp</name>
    <dbReference type="NCBI Taxonomy" id="1955495"/>
    <lineage>
        <taxon>Viruses</taxon>
        <taxon>Cruciviruses</taxon>
    </lineage>
</organism>
<dbReference type="Gene3D" id="2.60.120.20">
    <property type="match status" value="1"/>
</dbReference>
<name>A0A1S6LVH1_9VIRU</name>
<sequence length="455" mass="48345">MYTRTTVRRRRAPARRAPARRRATGIRGSGSYSVGNAFRAIAAGARKVRSWLPENGLVPGTGMAMGRALGGYLGPAGAIIGGDLGNKFGKWSGMGDYKLSGAGNLQPSPPSFANTKGAGVRIRHREYIQDVASSILFNNQFAMPINPALYESFPWLSGIASNFTQYKFHGLIYEYKPTSGSAIASTNNALGVVIMATNYNAGDTTFSNKQQMENEEFSSSTMPSECAVHAVECKSSQTSVDKLYTRSAAVPAGQDVRLYDLGLFQLATQGMQVGTGQGGSTSVDVGELWATYDVEFFKPQLDEYEGITNLGTHIQLPATTTTVSAPLGSVAATLIKYDSIGVVITPTTLTMPPGYIGNYLLFYTVVGSATSTLVPPIITGTNTAGLKLFTGETANQLYIPAGGTDNSTNLTTIWSFSVVNPTLPTVLTWGVAGTFPTSITSGDVILTQLPFYMTV</sequence>
<dbReference type="GO" id="GO:0005198">
    <property type="term" value="F:structural molecule activity"/>
    <property type="evidence" value="ECO:0007669"/>
    <property type="project" value="InterPro"/>
</dbReference>
<comment type="similarity">
    <text evidence="1">Belongs to the icosahedral plant coat protein family.</text>
</comment>
<keyword evidence="2" id="KW-0167">Capsid protein</keyword>
<evidence type="ECO:0000259" key="4">
    <source>
        <dbReference type="Pfam" id="PF00729"/>
    </source>
</evidence>
<dbReference type="Pfam" id="PF00729">
    <property type="entry name" value="Viral_coat"/>
    <property type="match status" value="1"/>
</dbReference>
<dbReference type="InterPro" id="IPR029053">
    <property type="entry name" value="Viral_coat"/>
</dbReference>
<proteinExistence type="inferred from homology"/>
<feature type="compositionally biased region" description="Basic residues" evidence="3">
    <location>
        <begin position="1"/>
        <end position="24"/>
    </location>
</feature>
<protein>
    <submittedName>
        <fullName evidence="5">Capsid protein</fullName>
    </submittedName>
</protein>
<reference evidence="5" key="1">
    <citation type="journal article" date="2016" name="Virus Evol.">
        <title>Diversity and comparative genomics of chimeric viruses in Sphagnum-dominated peatlands.</title>
        <authorList>
            <person name="Quaiser A."/>
            <person name="Krupovic M."/>
            <person name="Dufresne A."/>
            <person name="Francez A.J."/>
            <person name="Roux S."/>
        </authorList>
    </citation>
    <scope>NUCLEOTIDE SEQUENCE</scope>
    <source>
        <strain evidence="5">CRUV-25-B</strain>
    </source>
</reference>
<dbReference type="GO" id="GO:0019028">
    <property type="term" value="C:viral capsid"/>
    <property type="evidence" value="ECO:0007669"/>
    <property type="project" value="UniProtKB-KW"/>
</dbReference>
<dbReference type="EMBL" id="KX388504">
    <property type="protein sequence ID" value="AQU11730.1"/>
    <property type="molecule type" value="Genomic_DNA"/>
</dbReference>
<feature type="region of interest" description="Disordered" evidence="3">
    <location>
        <begin position="1"/>
        <end position="26"/>
    </location>
</feature>
<evidence type="ECO:0000256" key="3">
    <source>
        <dbReference type="SAM" id="MobiDB-lite"/>
    </source>
</evidence>
<evidence type="ECO:0000256" key="2">
    <source>
        <dbReference type="ARBA" id="ARBA00022561"/>
    </source>
</evidence>
<evidence type="ECO:0000256" key="1">
    <source>
        <dbReference type="ARBA" id="ARBA00007446"/>
    </source>
</evidence>
<feature type="domain" description="Icosahedral viral capsid protein S" evidence="4">
    <location>
        <begin position="102"/>
        <end position="300"/>
    </location>
</feature>
<keyword evidence="2" id="KW-0946">Virion</keyword>
<dbReference type="SUPFAM" id="SSF88633">
    <property type="entry name" value="Positive stranded ssRNA viruses"/>
    <property type="match status" value="1"/>
</dbReference>
<dbReference type="InterPro" id="IPR000937">
    <property type="entry name" value="Capsid_prot_S-dom_vir"/>
</dbReference>
<accession>A0A1S6LVH1</accession>